<accession>A0A2L2TBM3</accession>
<proteinExistence type="predicted"/>
<dbReference type="EMBL" id="LN649230">
    <property type="protein sequence ID" value="CEI60346.1"/>
    <property type="molecule type" value="Genomic_DNA"/>
</dbReference>
<protein>
    <submittedName>
        <fullName evidence="1">Uncharacterized protein</fullName>
    </submittedName>
</protein>
<dbReference type="AlphaFoldDB" id="A0A2L2TBM3"/>
<name>A0A2L2TBM3_9HYPO</name>
<sequence>MWHYPPGINILLRLPVTENETGQLSYFGSVLVEQLATFLANWRHEMDANSNTRTTPEPYIHSFVDSFQTCTTITIIFDPDPECQGHRMYQEALRSQTLLLHNALIEKNYPYASFLMDIDSENVVQRQGPSGNSSLHNFIPESCRNACDGCIHMVERLVKLGSAGLAYQCNHLGYLPVYIAIHRNISSSVLQAIVRISKGKNHKDTWGIAPLHYVQSKETLETLLQNKDVNLLCRNREGQTFFARFCENEVDFNEDLMQLFLDRNMRLTWTADEPSRAAKFLLNLPEVEQVLQAYSTSPVEGCKLVRTFALDEGLEHALEVMDRVGFGQPARR</sequence>
<dbReference type="SUPFAM" id="SSF48403">
    <property type="entry name" value="Ankyrin repeat"/>
    <property type="match status" value="1"/>
</dbReference>
<keyword evidence="2" id="KW-1185">Reference proteome</keyword>
<reference evidence="2" key="1">
    <citation type="submission" date="2014-10" db="EMBL/GenBank/DDBJ databases">
        <authorList>
            <person name="King R."/>
        </authorList>
    </citation>
    <scope>NUCLEOTIDE SEQUENCE [LARGE SCALE GENOMIC DNA]</scope>
    <source>
        <strain evidence="2">A3/5</strain>
    </source>
</reference>
<dbReference type="Gene3D" id="1.25.40.20">
    <property type="entry name" value="Ankyrin repeat-containing domain"/>
    <property type="match status" value="1"/>
</dbReference>
<evidence type="ECO:0000313" key="1">
    <source>
        <dbReference type="EMBL" id="CEI60346.1"/>
    </source>
</evidence>
<organism evidence="1 2">
    <name type="scientific">Fusarium venenatum</name>
    <dbReference type="NCBI Taxonomy" id="56646"/>
    <lineage>
        <taxon>Eukaryota</taxon>
        <taxon>Fungi</taxon>
        <taxon>Dikarya</taxon>
        <taxon>Ascomycota</taxon>
        <taxon>Pezizomycotina</taxon>
        <taxon>Sordariomycetes</taxon>
        <taxon>Hypocreomycetidae</taxon>
        <taxon>Hypocreales</taxon>
        <taxon>Nectriaceae</taxon>
        <taxon>Fusarium</taxon>
    </lineage>
</organism>
<dbReference type="InterPro" id="IPR036770">
    <property type="entry name" value="Ankyrin_rpt-contain_sf"/>
</dbReference>
<dbReference type="Proteomes" id="UP000245910">
    <property type="component" value="Chromosome II"/>
</dbReference>
<evidence type="ECO:0000313" key="2">
    <source>
        <dbReference type="Proteomes" id="UP000245910"/>
    </source>
</evidence>